<name>A0ABS8NH98_9BACT</name>
<dbReference type="RefSeq" id="WP_230273858.1">
    <property type="nucleotide sequence ID" value="NZ_JAJKFW010000022.1"/>
</dbReference>
<organism evidence="1 2">
    <name type="scientific">Rhodopirellula halodulae</name>
    <dbReference type="NCBI Taxonomy" id="2894198"/>
    <lineage>
        <taxon>Bacteria</taxon>
        <taxon>Pseudomonadati</taxon>
        <taxon>Planctomycetota</taxon>
        <taxon>Planctomycetia</taxon>
        <taxon>Pirellulales</taxon>
        <taxon>Pirellulaceae</taxon>
        <taxon>Rhodopirellula</taxon>
    </lineage>
</organism>
<evidence type="ECO:0000313" key="2">
    <source>
        <dbReference type="Proteomes" id="UP001430306"/>
    </source>
</evidence>
<accession>A0ABS8NH98</accession>
<dbReference type="EMBL" id="JAJKFW010000022">
    <property type="protein sequence ID" value="MCC9642908.1"/>
    <property type="molecule type" value="Genomic_DNA"/>
</dbReference>
<dbReference type="Proteomes" id="UP001430306">
    <property type="component" value="Unassembled WGS sequence"/>
</dbReference>
<reference evidence="1" key="1">
    <citation type="submission" date="2021-11" db="EMBL/GenBank/DDBJ databases">
        <title>Genome sequence.</title>
        <authorList>
            <person name="Sun Q."/>
        </authorList>
    </citation>
    <scope>NUCLEOTIDE SEQUENCE</scope>
    <source>
        <strain evidence="1">JC740</strain>
    </source>
</reference>
<evidence type="ECO:0000313" key="1">
    <source>
        <dbReference type="EMBL" id="MCC9642908.1"/>
    </source>
</evidence>
<protein>
    <recommendedName>
        <fullName evidence="3">Secreted protein</fullName>
    </recommendedName>
</protein>
<evidence type="ECO:0008006" key="3">
    <source>
        <dbReference type="Google" id="ProtNLM"/>
    </source>
</evidence>
<gene>
    <name evidence="1" type="ORF">LOC71_11525</name>
</gene>
<keyword evidence="2" id="KW-1185">Reference proteome</keyword>
<proteinExistence type="predicted"/>
<sequence>MRHDVLSTAMVVITVCLISTLCVATSIQAQSQPAIQWVETSQLPKGQGFAARFVADRNIASHEDVLFADDFETGELGAKWDDISNRAHALAYVPPSGDLSLLGERSLQVSAKLNENTGGGFTKWFASTDRLFIRFYTKFDANCDYVHHFCTLRANKSLEGKERWSGFGGAGLLPDGDERFSTAIEPWGNWGKWQPPGRWNFYSYWHTMKPSPDGKYWGNGFRPEEQPNIERGHWICVEFMLQHNTPGEEDGEQAYWIDGELRGHWRGFNWRTNPSLLANAFTLESYVTDRWTQQTRNTVFFDNVVIAKQYIGPSGAPK</sequence>
<dbReference type="Gene3D" id="2.60.120.200">
    <property type="match status" value="1"/>
</dbReference>
<comment type="caution">
    <text evidence="1">The sequence shown here is derived from an EMBL/GenBank/DDBJ whole genome shotgun (WGS) entry which is preliminary data.</text>
</comment>